<sequence>MCNKIMDEQVGELAKEGMSKILQLEDAILNHKAYRAIFQEGMKYISDLMEGKWNEFLPGNVQANETTPEDIQLAVIEMAKGVINKGYRTEEEIHKDKAQVYNIIRSHFARGYVRGQESVTTGAKVLNMDPWFLHGIEIAGQNADPGMPPFFTRDSGARGHWSEVSLGRLRPWGDKGNYKPAEPDAFGYYPDDPVYLALAAIEMQRNGIREEDYTIRHYPLAKNIRLPFLGWSPISPETYQTWSAKTLFQDTAGNRRLMYERKDLDISRLRELIALKERWAEQDLQYLRRYRRYVVCDPESRGKEYIDGGDISYLPAQRSPTVERVKTVVMEPMSGVIGTATVGGESEGGSADERDLRKEPSCELESGSQLHTASFLASLLPEANRPKRMLTPPIPPRSPAQQLTTNNPTAGVTNSDNINSPIVTQIDEFISELVAPPPVKIKPNQMKHSISAPHLHLSKSYGGSRSKCRGYRVSAIPRPLSAARKGTEKPLPLLPEQLAHSVGLPSHFGDGGEEAADGEPYQDPELLPNISPPARALSPLSTIRGSPYILRNSQPQRRSSPESVQAYARAVEDLHGLCRLNRYYSNSSVNSHKSKEDGGDDSGEGNSSGTTRMLTTKTVRGRLVRVSPGGGVAGARSEITHDGEASVYSADVGGKGEEESAVAGCFGGGRGGKDIVVERTEPQKRWGTLRRGGSQPWGKARKDIANGIKHYFGKGK</sequence>
<evidence type="ECO:0000313" key="2">
    <source>
        <dbReference type="EMBL" id="KAH0544716.1"/>
    </source>
</evidence>
<feature type="compositionally biased region" description="Polar residues" evidence="1">
    <location>
        <begin position="399"/>
        <end position="418"/>
    </location>
</feature>
<evidence type="ECO:0000256" key="1">
    <source>
        <dbReference type="SAM" id="MobiDB-lite"/>
    </source>
</evidence>
<keyword evidence="3" id="KW-1185">Reference proteome</keyword>
<feature type="region of interest" description="Disordered" evidence="1">
    <location>
        <begin position="338"/>
        <end position="369"/>
    </location>
</feature>
<gene>
    <name evidence="2" type="ORF">FGG08_001221</name>
</gene>
<dbReference type="AlphaFoldDB" id="A0A9P8IE07"/>
<comment type="caution">
    <text evidence="2">The sequence shown here is derived from an EMBL/GenBank/DDBJ whole genome shotgun (WGS) entry which is preliminary data.</text>
</comment>
<evidence type="ECO:0000313" key="3">
    <source>
        <dbReference type="Proteomes" id="UP000698800"/>
    </source>
</evidence>
<feature type="compositionally biased region" description="Acidic residues" evidence="1">
    <location>
        <begin position="511"/>
        <end position="522"/>
    </location>
</feature>
<dbReference type="Proteomes" id="UP000698800">
    <property type="component" value="Unassembled WGS sequence"/>
</dbReference>
<reference evidence="2" key="1">
    <citation type="submission" date="2021-03" db="EMBL/GenBank/DDBJ databases">
        <title>Comparative genomics and phylogenomic investigation of the class Geoglossomycetes provide insights into ecological specialization and systematics.</title>
        <authorList>
            <person name="Melie T."/>
            <person name="Pirro S."/>
            <person name="Miller A.N."/>
            <person name="Quandt A."/>
        </authorList>
    </citation>
    <scope>NUCLEOTIDE SEQUENCE</scope>
    <source>
        <strain evidence="2">GBOQ0MN5Z8</strain>
    </source>
</reference>
<proteinExistence type="predicted"/>
<feature type="region of interest" description="Disordered" evidence="1">
    <location>
        <begin position="386"/>
        <end position="418"/>
    </location>
</feature>
<feature type="compositionally biased region" description="Basic and acidic residues" evidence="1">
    <location>
        <begin position="351"/>
        <end position="361"/>
    </location>
</feature>
<protein>
    <submittedName>
        <fullName evidence="2">Uncharacterized protein</fullName>
    </submittedName>
</protein>
<name>A0A9P8IE07_9PEZI</name>
<feature type="region of interest" description="Disordered" evidence="1">
    <location>
        <begin position="588"/>
        <end position="614"/>
    </location>
</feature>
<dbReference type="EMBL" id="JAGHQL010000015">
    <property type="protein sequence ID" value="KAH0544716.1"/>
    <property type="molecule type" value="Genomic_DNA"/>
</dbReference>
<dbReference type="OrthoDB" id="5418821at2759"/>
<organism evidence="2 3">
    <name type="scientific">Glutinoglossum americanum</name>
    <dbReference type="NCBI Taxonomy" id="1670608"/>
    <lineage>
        <taxon>Eukaryota</taxon>
        <taxon>Fungi</taxon>
        <taxon>Dikarya</taxon>
        <taxon>Ascomycota</taxon>
        <taxon>Pezizomycotina</taxon>
        <taxon>Geoglossomycetes</taxon>
        <taxon>Geoglossales</taxon>
        <taxon>Geoglossaceae</taxon>
        <taxon>Glutinoglossum</taxon>
    </lineage>
</organism>
<feature type="region of interest" description="Disordered" evidence="1">
    <location>
        <begin position="501"/>
        <end position="538"/>
    </location>
</feature>
<accession>A0A9P8IE07</accession>